<dbReference type="RefSeq" id="WP_307401461.1">
    <property type="nucleotide sequence ID" value="NZ_JAUSUX010000009.1"/>
</dbReference>
<evidence type="ECO:0000313" key="2">
    <source>
        <dbReference type="Proteomes" id="UP001225644"/>
    </source>
</evidence>
<reference evidence="1 2" key="1">
    <citation type="submission" date="2023-07" db="EMBL/GenBank/DDBJ databases">
        <title>Genomic Encyclopedia of Type Strains, Phase IV (KMG-IV): sequencing the most valuable type-strain genomes for metagenomic binning, comparative biology and taxonomic classification.</title>
        <authorList>
            <person name="Goeker M."/>
        </authorList>
    </citation>
    <scope>NUCLEOTIDE SEQUENCE [LARGE SCALE GENOMIC DNA]</scope>
    <source>
        <strain evidence="1 2">DSM 12396</strain>
    </source>
</reference>
<keyword evidence="2" id="KW-1185">Reference proteome</keyword>
<evidence type="ECO:0000313" key="1">
    <source>
        <dbReference type="EMBL" id="MDQ0286383.1"/>
    </source>
</evidence>
<proteinExistence type="predicted"/>
<dbReference type="EMBL" id="JAUSUX010000009">
    <property type="protein sequence ID" value="MDQ0286383.1"/>
    <property type="molecule type" value="Genomic_DNA"/>
</dbReference>
<accession>A0ABU0B1L4</accession>
<name>A0ABU0B1L4_9FIRM</name>
<comment type="caution">
    <text evidence="1">The sequence shown here is derived from an EMBL/GenBank/DDBJ whole genome shotgun (WGS) entry which is preliminary data.</text>
</comment>
<sequence length="216" mass="23467">MKGESGKQNVNYARGISIGAAQYKRGDGESIDFTGRAFDLLACLTEAQALTTGAAATALGCSRQTAGTAFNSLWWAGMARWVNVFAEIGQFKGQFRLWLPADARPPKDAQEACRLAALGLFYALAKKEVPGFKWRVVRNGRGGAVAEMEFTGTSGAEKWVIDAPRRGEDPLPHADVCIFPTLREGKDLAPAGKMYTADEVLIEPGELRHKIFQKNT</sequence>
<protein>
    <submittedName>
        <fullName evidence="1">Uncharacterized protein</fullName>
    </submittedName>
</protein>
<organism evidence="1 2">
    <name type="scientific">Desulfofundulus luciae</name>
    <dbReference type="NCBI Taxonomy" id="74702"/>
    <lineage>
        <taxon>Bacteria</taxon>
        <taxon>Bacillati</taxon>
        <taxon>Bacillota</taxon>
        <taxon>Clostridia</taxon>
        <taxon>Eubacteriales</taxon>
        <taxon>Peptococcaceae</taxon>
        <taxon>Desulfofundulus</taxon>
    </lineage>
</organism>
<gene>
    <name evidence="1" type="ORF">J2Z49_001497</name>
</gene>
<dbReference type="Proteomes" id="UP001225644">
    <property type="component" value="Unassembled WGS sequence"/>
</dbReference>